<reference evidence="1 2" key="1">
    <citation type="journal article" date="2023" name="bioRxiv">
        <title>Conserved and derived expression patterns and positive selection on dental genes reveal complex evolutionary context of ever-growing rodent molars.</title>
        <authorList>
            <person name="Calamari Z.T."/>
            <person name="Song A."/>
            <person name="Cohen E."/>
            <person name="Akter M."/>
            <person name="Roy R.D."/>
            <person name="Hallikas O."/>
            <person name="Christensen M.M."/>
            <person name="Li P."/>
            <person name="Marangoni P."/>
            <person name="Jernvall J."/>
            <person name="Klein O.D."/>
        </authorList>
    </citation>
    <scope>NUCLEOTIDE SEQUENCE [LARGE SCALE GENOMIC DNA]</scope>
    <source>
        <strain evidence="1">V071</strain>
    </source>
</reference>
<sequence length="137" mass="15105">VSVLPELALGHLRYPLTDVPPQSNSPPGTVPGAGRACLHMDGEYVFTVKLRFSQLPIHLWHDYHHLMPSVDELLHNRLHGEPVAPVHGHHQQPACLGKARGQHQTHTQRKGGWETCRSHGTRVLQGILAAETLGSSH</sequence>
<comment type="caution">
    <text evidence="1">The sequence shown here is derived from an EMBL/GenBank/DDBJ whole genome shotgun (WGS) entry which is preliminary data.</text>
</comment>
<name>A0AAW0HT23_MYOGA</name>
<dbReference type="AlphaFoldDB" id="A0AAW0HT23"/>
<dbReference type="EMBL" id="JBBHLL010000346">
    <property type="protein sequence ID" value="KAK7805233.1"/>
    <property type="molecule type" value="Genomic_DNA"/>
</dbReference>
<keyword evidence="2" id="KW-1185">Reference proteome</keyword>
<accession>A0AAW0HT23</accession>
<gene>
    <name evidence="1" type="ORF">U0070_001133</name>
</gene>
<feature type="non-terminal residue" evidence="1">
    <location>
        <position position="137"/>
    </location>
</feature>
<organism evidence="1 2">
    <name type="scientific">Myodes glareolus</name>
    <name type="common">Bank vole</name>
    <name type="synonym">Clethrionomys glareolus</name>
    <dbReference type="NCBI Taxonomy" id="447135"/>
    <lineage>
        <taxon>Eukaryota</taxon>
        <taxon>Metazoa</taxon>
        <taxon>Chordata</taxon>
        <taxon>Craniata</taxon>
        <taxon>Vertebrata</taxon>
        <taxon>Euteleostomi</taxon>
        <taxon>Mammalia</taxon>
        <taxon>Eutheria</taxon>
        <taxon>Euarchontoglires</taxon>
        <taxon>Glires</taxon>
        <taxon>Rodentia</taxon>
        <taxon>Myomorpha</taxon>
        <taxon>Muroidea</taxon>
        <taxon>Cricetidae</taxon>
        <taxon>Arvicolinae</taxon>
        <taxon>Myodes</taxon>
    </lineage>
</organism>
<evidence type="ECO:0000313" key="1">
    <source>
        <dbReference type="EMBL" id="KAK7805233.1"/>
    </source>
</evidence>
<protein>
    <submittedName>
        <fullName evidence="1">Uncharacterized protein</fullName>
    </submittedName>
</protein>
<evidence type="ECO:0000313" key="2">
    <source>
        <dbReference type="Proteomes" id="UP001488838"/>
    </source>
</evidence>
<dbReference type="Proteomes" id="UP001488838">
    <property type="component" value="Unassembled WGS sequence"/>
</dbReference>
<feature type="non-terminal residue" evidence="1">
    <location>
        <position position="1"/>
    </location>
</feature>
<proteinExistence type="predicted"/>